<dbReference type="RefSeq" id="WP_103913133.1">
    <property type="nucleotide sequence ID" value="NZ_FNUS01000002.1"/>
</dbReference>
<keyword evidence="1" id="KW-0472">Membrane</keyword>
<proteinExistence type="predicted"/>
<dbReference type="OrthoDB" id="1449621at2"/>
<accession>A0A1H5W906</accession>
<keyword evidence="1" id="KW-0812">Transmembrane</keyword>
<sequence length="97" mass="11011">MKYLSIIVLLVFVNFMALPSIATLFHLEIAKTNIVLSEEESQHSPLVINEKSLPKVLDISDFEPFFVDVFTKKSFFLFDDAVNLSAYLSIFSPPPEI</sequence>
<feature type="transmembrane region" description="Helical" evidence="1">
    <location>
        <begin position="6"/>
        <end position="27"/>
    </location>
</feature>
<evidence type="ECO:0000313" key="2">
    <source>
        <dbReference type="EMBL" id="SEF95671.1"/>
    </source>
</evidence>
<dbReference type="EMBL" id="FNUS01000002">
    <property type="protein sequence ID" value="SEF95671.1"/>
    <property type="molecule type" value="Genomic_DNA"/>
</dbReference>
<protein>
    <submittedName>
        <fullName evidence="2">Uncharacterized protein</fullName>
    </submittedName>
</protein>
<reference evidence="3" key="1">
    <citation type="submission" date="2016-10" db="EMBL/GenBank/DDBJ databases">
        <authorList>
            <person name="Varghese N."/>
            <person name="Submissions S."/>
        </authorList>
    </citation>
    <scope>NUCLEOTIDE SEQUENCE [LARGE SCALE GENOMIC DNA]</scope>
    <source>
        <strain evidence="3">DSM 21580</strain>
    </source>
</reference>
<dbReference type="Proteomes" id="UP000236738">
    <property type="component" value="Unassembled WGS sequence"/>
</dbReference>
<keyword evidence="3" id="KW-1185">Reference proteome</keyword>
<keyword evidence="1" id="KW-1133">Transmembrane helix</keyword>
<name>A0A1H5W906_9FLAO</name>
<evidence type="ECO:0000256" key="1">
    <source>
        <dbReference type="SAM" id="Phobius"/>
    </source>
</evidence>
<dbReference type="AlphaFoldDB" id="A0A1H5W906"/>
<evidence type="ECO:0000313" key="3">
    <source>
        <dbReference type="Proteomes" id="UP000236738"/>
    </source>
</evidence>
<organism evidence="2 3">
    <name type="scientific">Halpernia humi</name>
    <dbReference type="NCBI Taxonomy" id="493375"/>
    <lineage>
        <taxon>Bacteria</taxon>
        <taxon>Pseudomonadati</taxon>
        <taxon>Bacteroidota</taxon>
        <taxon>Flavobacteriia</taxon>
        <taxon>Flavobacteriales</taxon>
        <taxon>Weeksellaceae</taxon>
        <taxon>Chryseobacterium group</taxon>
        <taxon>Halpernia</taxon>
    </lineage>
</organism>
<gene>
    <name evidence="2" type="ORF">SAMN05421847_1129</name>
</gene>